<evidence type="ECO:0000313" key="4">
    <source>
        <dbReference type="Proteomes" id="UP001205612"/>
    </source>
</evidence>
<keyword evidence="2" id="KW-0472">Membrane</keyword>
<comment type="caution">
    <text evidence="3">The sequence shown here is derived from an EMBL/GenBank/DDBJ whole genome shotgun (WGS) entry which is preliminary data.</text>
</comment>
<feature type="transmembrane region" description="Helical" evidence="2">
    <location>
        <begin position="75"/>
        <end position="98"/>
    </location>
</feature>
<feature type="region of interest" description="Disordered" evidence="1">
    <location>
        <begin position="150"/>
        <end position="171"/>
    </location>
</feature>
<gene>
    <name evidence="3" type="ORF">NX794_32990</name>
</gene>
<protein>
    <submittedName>
        <fullName evidence="3">Uncharacterized protein</fullName>
    </submittedName>
</protein>
<feature type="compositionally biased region" description="Basic and acidic residues" evidence="1">
    <location>
        <begin position="1"/>
        <end position="11"/>
    </location>
</feature>
<keyword evidence="2" id="KW-1133">Transmembrane helix</keyword>
<feature type="region of interest" description="Disordered" evidence="1">
    <location>
        <begin position="1"/>
        <end position="70"/>
    </location>
</feature>
<evidence type="ECO:0000313" key="3">
    <source>
        <dbReference type="EMBL" id="MCS0605988.1"/>
    </source>
</evidence>
<organism evidence="3 4">
    <name type="scientific">Streptomyces pyxinicus</name>
    <dbReference type="NCBI Taxonomy" id="2970331"/>
    <lineage>
        <taxon>Bacteria</taxon>
        <taxon>Bacillati</taxon>
        <taxon>Actinomycetota</taxon>
        <taxon>Actinomycetes</taxon>
        <taxon>Kitasatosporales</taxon>
        <taxon>Streptomycetaceae</taxon>
        <taxon>Streptomyces</taxon>
    </lineage>
</organism>
<feature type="compositionally biased region" description="Basic and acidic residues" evidence="1">
    <location>
        <begin position="19"/>
        <end position="30"/>
    </location>
</feature>
<proteinExistence type="predicted"/>
<name>A0ABT2BDJ8_9ACTN</name>
<feature type="transmembrane region" description="Helical" evidence="2">
    <location>
        <begin position="104"/>
        <end position="124"/>
    </location>
</feature>
<dbReference type="EMBL" id="JANUGP010000042">
    <property type="protein sequence ID" value="MCS0605988.1"/>
    <property type="molecule type" value="Genomic_DNA"/>
</dbReference>
<sequence length="171" mass="17893">MVPVPDPRKTPLTDAEAEIEARRLIEDGYRQEGPAPVPTQTFHRDPTPPPAYGPTPPVAQPGRPPMSQRATDASALMLSGSVAALSVGGATSLVLYTLDQVDPVTLAIGGAGPVALVLAAGSLLKAVGRAKATSAPAEVHNHFTGPVRQETTNVSSQPRGLFVRTRNELHR</sequence>
<keyword evidence="2" id="KW-0812">Transmembrane</keyword>
<evidence type="ECO:0000256" key="2">
    <source>
        <dbReference type="SAM" id="Phobius"/>
    </source>
</evidence>
<dbReference type="Proteomes" id="UP001205612">
    <property type="component" value="Unassembled WGS sequence"/>
</dbReference>
<accession>A0ABT2BDJ8</accession>
<feature type="compositionally biased region" description="Pro residues" evidence="1">
    <location>
        <begin position="47"/>
        <end position="64"/>
    </location>
</feature>
<reference evidence="3 4" key="1">
    <citation type="submission" date="2022-08" db="EMBL/GenBank/DDBJ databases">
        <authorList>
            <person name="Somphong A."/>
            <person name="Phongsopitanun W."/>
        </authorList>
    </citation>
    <scope>NUCLEOTIDE SEQUENCE [LARGE SCALE GENOMIC DNA]</scope>
    <source>
        <strain evidence="3 4">LP11</strain>
    </source>
</reference>
<keyword evidence="4" id="KW-1185">Reference proteome</keyword>
<evidence type="ECO:0000256" key="1">
    <source>
        <dbReference type="SAM" id="MobiDB-lite"/>
    </source>
</evidence>
<dbReference type="RefSeq" id="WP_258783351.1">
    <property type="nucleotide sequence ID" value="NZ_JANUGP010000042.1"/>
</dbReference>